<dbReference type="PANTHER" id="PTHR33361:SF15">
    <property type="entry name" value="DUF885 FAMILY LIPOPROTEIN"/>
    <property type="match status" value="1"/>
</dbReference>
<proteinExistence type="predicted"/>
<name>U5QF11_GLOK1</name>
<dbReference type="STRING" id="1183438.GKIL_0033"/>
<keyword evidence="2" id="KW-1185">Reference proteome</keyword>
<evidence type="ECO:0000313" key="1">
    <source>
        <dbReference type="EMBL" id="AGY56280.1"/>
    </source>
</evidence>
<dbReference type="EMBL" id="CP003587">
    <property type="protein sequence ID" value="AGY56280.1"/>
    <property type="molecule type" value="Genomic_DNA"/>
</dbReference>
<dbReference type="HOGENOM" id="CLU_028527_0_0_3"/>
<gene>
    <name evidence="1" type="ORF">GKIL_0033</name>
</gene>
<protein>
    <recommendedName>
        <fullName evidence="3">DUF885 domain-containing protein</fullName>
    </recommendedName>
</protein>
<accession>U5QF11</accession>
<dbReference type="PANTHER" id="PTHR33361">
    <property type="entry name" value="GLR0591 PROTEIN"/>
    <property type="match status" value="1"/>
</dbReference>
<organism evidence="1 2">
    <name type="scientific">Gloeobacter kilaueensis (strain ATCC BAA-2537 / CCAP 1431/1 / ULC 316 / JS1)</name>
    <dbReference type="NCBI Taxonomy" id="1183438"/>
    <lineage>
        <taxon>Bacteria</taxon>
        <taxon>Bacillati</taxon>
        <taxon>Cyanobacteriota</taxon>
        <taxon>Cyanophyceae</taxon>
        <taxon>Gloeobacterales</taxon>
        <taxon>Gloeobacteraceae</taxon>
        <taxon>Gloeobacter</taxon>
    </lineage>
</organism>
<dbReference type="RefSeq" id="WP_023171265.1">
    <property type="nucleotide sequence ID" value="NC_022600.1"/>
</dbReference>
<reference evidence="1 2" key="1">
    <citation type="journal article" date="2013" name="PLoS ONE">
        <title>Cultivation and Complete Genome Sequencing of Gloeobacter kilaueensis sp. nov., from a Lava Cave in Kilauea Caldera, Hawai'i.</title>
        <authorList>
            <person name="Saw J.H."/>
            <person name="Schatz M."/>
            <person name="Brown M.V."/>
            <person name="Kunkel D.D."/>
            <person name="Foster J.S."/>
            <person name="Shick H."/>
            <person name="Christensen S."/>
            <person name="Hou S."/>
            <person name="Wan X."/>
            <person name="Donachie S.P."/>
        </authorList>
    </citation>
    <scope>NUCLEOTIDE SEQUENCE [LARGE SCALE GENOMIC DNA]</scope>
    <source>
        <strain evidence="2">JS</strain>
    </source>
</reference>
<dbReference type="AlphaFoldDB" id="U5QF11"/>
<dbReference type="InterPro" id="IPR010281">
    <property type="entry name" value="DUF885"/>
</dbReference>
<dbReference type="OrthoDB" id="9760040at2"/>
<dbReference type="KEGG" id="glj:GKIL_0033"/>
<dbReference type="Proteomes" id="UP000017396">
    <property type="component" value="Chromosome"/>
</dbReference>
<dbReference type="eggNOG" id="COG4805">
    <property type="taxonomic scope" value="Bacteria"/>
</dbReference>
<evidence type="ECO:0000313" key="2">
    <source>
        <dbReference type="Proteomes" id="UP000017396"/>
    </source>
</evidence>
<evidence type="ECO:0008006" key="3">
    <source>
        <dbReference type="Google" id="ProtNLM"/>
    </source>
</evidence>
<sequence length="621" mass="68436">MLDFSSIRLRRRTLLATAGLVLGAADRLWAAQTNQRASEAQALTDRILTESLAADPVTATGVGEHRYDGQWPDLSAAGLQREQRRVARAIEQLRVFDRTGLDAGSRVDLDTLSNQLELERFVTEAEAPERRSPLFYTGLIGSGIDDLLSRPFAATKVRATSVAERLEALPAFIDQARVNLRQGPILHPHAQVALQQADGLLTLVQSDILGRLPDAPPALARRIAAATPAALAAIEKFRSLLKDEWLPKANGDWRLGRANFDRKLQLTLESELTASEVYDLATREHERVRSRMAELARELYAPLFGTAKVPASDDQVVRQVLAELASDCVAADELRSACESKLAQIATFVEARRLVPQDQSAVLQVIWTPPQKRGVALAGLDSPPPLDSDKPGLPSFYLVQPVPDNWPAERRASLLREYNNFMLEILSIHEAIPGHFVQGYYARRVPSKVRKVYANGPFVEGWAVYSEHLMTEAGYSGAEPGKSKPAGLSDALWQLKQDPQLRAKAIALQGQKFYLRSVTNAILDHAIHAGEMDEAAAVALMVGRSYQQEGEARAKWVRAQISSTQLSTYFVGYQSWLRLRQQAEARAKKQGQPFDLATFHAAALSHGAPPVGRLPELLGWT</sequence>
<dbReference type="Pfam" id="PF05960">
    <property type="entry name" value="DUF885"/>
    <property type="match status" value="1"/>
</dbReference>